<reference evidence="4 5" key="1">
    <citation type="journal article" date="2015" name="Nature">
        <title>rRNA introns, odd ribosomes, and small enigmatic genomes across a large radiation of phyla.</title>
        <authorList>
            <person name="Brown C.T."/>
            <person name="Hug L.A."/>
            <person name="Thomas B.C."/>
            <person name="Sharon I."/>
            <person name="Castelle C.J."/>
            <person name="Singh A."/>
            <person name="Wilkins M.J."/>
            <person name="Williams K.H."/>
            <person name="Banfield J.F."/>
        </authorList>
    </citation>
    <scope>NUCLEOTIDE SEQUENCE [LARGE SCALE GENOMIC DNA]</scope>
</reference>
<dbReference type="PANTHER" id="PTHR44591">
    <property type="entry name" value="STRESS RESPONSE REGULATOR PROTEIN 1"/>
    <property type="match status" value="1"/>
</dbReference>
<name>A0A0G0X8W4_UNCKA</name>
<dbReference type="InterPro" id="IPR011006">
    <property type="entry name" value="CheY-like_superfamily"/>
</dbReference>
<dbReference type="SMART" id="SM00448">
    <property type="entry name" value="REC"/>
    <property type="match status" value="1"/>
</dbReference>
<dbReference type="GO" id="GO:0000160">
    <property type="term" value="P:phosphorelay signal transduction system"/>
    <property type="evidence" value="ECO:0007669"/>
    <property type="project" value="InterPro"/>
</dbReference>
<evidence type="ECO:0000256" key="2">
    <source>
        <dbReference type="PROSITE-ProRule" id="PRU00169"/>
    </source>
</evidence>
<keyword evidence="1 2" id="KW-0597">Phosphoprotein</keyword>
<dbReference type="EMBL" id="LCBX01000003">
    <property type="protein sequence ID" value="KKS21375.1"/>
    <property type="molecule type" value="Genomic_DNA"/>
</dbReference>
<dbReference type="AlphaFoldDB" id="A0A0G0X8W4"/>
<dbReference type="Gene3D" id="3.40.50.2300">
    <property type="match status" value="1"/>
</dbReference>
<evidence type="ECO:0000256" key="1">
    <source>
        <dbReference type="ARBA" id="ARBA00022553"/>
    </source>
</evidence>
<organism evidence="4 5">
    <name type="scientific">candidate division WWE3 bacterium GW2011_GWC1_41_7</name>
    <dbReference type="NCBI Taxonomy" id="1619119"/>
    <lineage>
        <taxon>Bacteria</taxon>
        <taxon>Katanobacteria</taxon>
    </lineage>
</organism>
<dbReference type="Pfam" id="PF00072">
    <property type="entry name" value="Response_reg"/>
    <property type="match status" value="1"/>
</dbReference>
<gene>
    <name evidence="4" type="ORF">UU77_C0003G0003</name>
</gene>
<feature type="domain" description="Response regulatory" evidence="3">
    <location>
        <begin position="12"/>
        <end position="126"/>
    </location>
</feature>
<evidence type="ECO:0000313" key="5">
    <source>
        <dbReference type="Proteomes" id="UP000034507"/>
    </source>
</evidence>
<comment type="caution">
    <text evidence="4">The sequence shown here is derived from an EMBL/GenBank/DDBJ whole genome shotgun (WGS) entry which is preliminary data.</text>
</comment>
<dbReference type="Proteomes" id="UP000034507">
    <property type="component" value="Unassembled WGS sequence"/>
</dbReference>
<dbReference type="CDD" id="cd00156">
    <property type="entry name" value="REC"/>
    <property type="match status" value="1"/>
</dbReference>
<sequence length="126" mass="14118">MCSSEVITDVKKVCIIDDDDAILEAIRIIIEEEGYQAVSFNHAAAFIEYLKHNRPDVILLDIFLSGDDGRVICKELKANNGTHKIPVILMSASSQLEIDVIESHADSYIKKPFDINTLMEEVGRQL</sequence>
<feature type="modified residue" description="4-aspartylphosphate" evidence="2">
    <location>
        <position position="61"/>
    </location>
</feature>
<proteinExistence type="predicted"/>
<dbReference type="InterPro" id="IPR001789">
    <property type="entry name" value="Sig_transdc_resp-reg_receiver"/>
</dbReference>
<evidence type="ECO:0000313" key="4">
    <source>
        <dbReference type="EMBL" id="KKS21375.1"/>
    </source>
</evidence>
<evidence type="ECO:0000259" key="3">
    <source>
        <dbReference type="PROSITE" id="PS50110"/>
    </source>
</evidence>
<dbReference type="PROSITE" id="PS50110">
    <property type="entry name" value="RESPONSE_REGULATORY"/>
    <property type="match status" value="1"/>
</dbReference>
<dbReference type="PANTHER" id="PTHR44591:SF3">
    <property type="entry name" value="RESPONSE REGULATORY DOMAIN-CONTAINING PROTEIN"/>
    <property type="match status" value="1"/>
</dbReference>
<accession>A0A0G0X8W4</accession>
<dbReference type="SUPFAM" id="SSF52172">
    <property type="entry name" value="CheY-like"/>
    <property type="match status" value="1"/>
</dbReference>
<protein>
    <submittedName>
        <fullName evidence="4">Response regulator receiver</fullName>
    </submittedName>
</protein>
<dbReference type="InterPro" id="IPR050595">
    <property type="entry name" value="Bact_response_regulator"/>
</dbReference>